<dbReference type="Proteomes" id="UP001066276">
    <property type="component" value="Chromosome 7"/>
</dbReference>
<evidence type="ECO:0000313" key="2">
    <source>
        <dbReference type="EMBL" id="KAJ1126905.1"/>
    </source>
</evidence>
<feature type="compositionally biased region" description="Low complexity" evidence="1">
    <location>
        <begin position="97"/>
        <end position="111"/>
    </location>
</feature>
<evidence type="ECO:0000313" key="3">
    <source>
        <dbReference type="Proteomes" id="UP001066276"/>
    </source>
</evidence>
<name>A0AAV7PNA1_PLEWA</name>
<evidence type="ECO:0000256" key="1">
    <source>
        <dbReference type="SAM" id="MobiDB-lite"/>
    </source>
</evidence>
<proteinExistence type="predicted"/>
<protein>
    <submittedName>
        <fullName evidence="2">Uncharacterized protein</fullName>
    </submittedName>
</protein>
<dbReference type="AlphaFoldDB" id="A0AAV7PNA1"/>
<feature type="region of interest" description="Disordered" evidence="1">
    <location>
        <begin position="75"/>
        <end position="136"/>
    </location>
</feature>
<organism evidence="2 3">
    <name type="scientific">Pleurodeles waltl</name>
    <name type="common">Iberian ribbed newt</name>
    <dbReference type="NCBI Taxonomy" id="8319"/>
    <lineage>
        <taxon>Eukaryota</taxon>
        <taxon>Metazoa</taxon>
        <taxon>Chordata</taxon>
        <taxon>Craniata</taxon>
        <taxon>Vertebrata</taxon>
        <taxon>Euteleostomi</taxon>
        <taxon>Amphibia</taxon>
        <taxon>Batrachia</taxon>
        <taxon>Caudata</taxon>
        <taxon>Salamandroidea</taxon>
        <taxon>Salamandridae</taxon>
        <taxon>Pleurodelinae</taxon>
        <taxon>Pleurodeles</taxon>
    </lineage>
</organism>
<accession>A0AAV7PNA1</accession>
<reference evidence="2" key="1">
    <citation type="journal article" date="2022" name="bioRxiv">
        <title>Sequencing and chromosome-scale assembly of the giantPleurodeles waltlgenome.</title>
        <authorList>
            <person name="Brown T."/>
            <person name="Elewa A."/>
            <person name="Iarovenko S."/>
            <person name="Subramanian E."/>
            <person name="Araus A.J."/>
            <person name="Petzold A."/>
            <person name="Susuki M."/>
            <person name="Suzuki K.-i.T."/>
            <person name="Hayashi T."/>
            <person name="Toyoda A."/>
            <person name="Oliveira C."/>
            <person name="Osipova E."/>
            <person name="Leigh N.D."/>
            <person name="Simon A."/>
            <person name="Yun M.H."/>
        </authorList>
    </citation>
    <scope>NUCLEOTIDE SEQUENCE</scope>
    <source>
        <strain evidence="2">20211129_DDA</strain>
        <tissue evidence="2">Liver</tissue>
    </source>
</reference>
<dbReference type="EMBL" id="JANPWB010000011">
    <property type="protein sequence ID" value="KAJ1126905.1"/>
    <property type="molecule type" value="Genomic_DNA"/>
</dbReference>
<gene>
    <name evidence="2" type="ORF">NDU88_005311</name>
</gene>
<comment type="caution">
    <text evidence="2">The sequence shown here is derived from an EMBL/GenBank/DDBJ whole genome shotgun (WGS) entry which is preliminary data.</text>
</comment>
<keyword evidence="3" id="KW-1185">Reference proteome</keyword>
<sequence length="136" mass="14490">MQPSTASCQNFTAALVEQGHSRHHVKGGGGKARRLFMCPQLPMPAGRRFLRAGLHSHARPRLRLLSQAVMPSPLSSVARGRTVIPRARRDPQGLPTSSVRSVGVRGVVSSSPAPPPQPKARRPAELGSQAAITIRG</sequence>